<dbReference type="AlphaFoldDB" id="A0AAD6TXV1"/>
<feature type="compositionally biased region" description="Pro residues" evidence="1">
    <location>
        <begin position="1"/>
        <end position="22"/>
    </location>
</feature>
<evidence type="ECO:0000313" key="2">
    <source>
        <dbReference type="EMBL" id="KAJ7080162.1"/>
    </source>
</evidence>
<keyword evidence="3" id="KW-1185">Reference proteome</keyword>
<evidence type="ECO:0000313" key="3">
    <source>
        <dbReference type="Proteomes" id="UP001222325"/>
    </source>
</evidence>
<dbReference type="EMBL" id="JARJCN010000056">
    <property type="protein sequence ID" value="KAJ7080162.1"/>
    <property type="molecule type" value="Genomic_DNA"/>
</dbReference>
<protein>
    <submittedName>
        <fullName evidence="2">Uncharacterized protein</fullName>
    </submittedName>
</protein>
<dbReference type="Proteomes" id="UP001222325">
    <property type="component" value="Unassembled WGS sequence"/>
</dbReference>
<sequence length="232" mass="24952">MAVPPAPTREPSPLAPTPPQRPSGPTHRVSAPSRRGAHSAHRARLQVLLTPALSRGAQAAAHHALVRKSGTVVRPIRSHSPTPTPSLRARRQSPSNARSAREIQAALKRLSARRASGQAQTVWAWMCLGVEMHARTAPDVRRPSRCLPLPVAPERIAAAPNSRAPTSMLNPHANTEPVRTSPPSVVRRPPPVKRHRLLPVRLSSARRTHPPPAPCAAAAFKPRAPPSWSRAG</sequence>
<feature type="region of interest" description="Disordered" evidence="1">
    <location>
        <begin position="1"/>
        <end position="41"/>
    </location>
</feature>
<name>A0AAD6TXV1_9AGAR</name>
<feature type="compositionally biased region" description="Basic residues" evidence="1">
    <location>
        <begin position="190"/>
        <end position="209"/>
    </location>
</feature>
<feature type="region of interest" description="Disordered" evidence="1">
    <location>
        <begin position="161"/>
        <end position="232"/>
    </location>
</feature>
<proteinExistence type="predicted"/>
<feature type="region of interest" description="Disordered" evidence="1">
    <location>
        <begin position="64"/>
        <end position="98"/>
    </location>
</feature>
<feature type="compositionally biased region" description="Low complexity" evidence="1">
    <location>
        <begin position="177"/>
        <end position="187"/>
    </location>
</feature>
<gene>
    <name evidence="2" type="ORF">B0H15DRAFT_953653</name>
</gene>
<reference evidence="2" key="1">
    <citation type="submission" date="2023-03" db="EMBL/GenBank/DDBJ databases">
        <title>Massive genome expansion in bonnet fungi (Mycena s.s.) driven by repeated elements and novel gene families across ecological guilds.</title>
        <authorList>
            <consortium name="Lawrence Berkeley National Laboratory"/>
            <person name="Harder C.B."/>
            <person name="Miyauchi S."/>
            <person name="Viragh M."/>
            <person name="Kuo A."/>
            <person name="Thoen E."/>
            <person name="Andreopoulos B."/>
            <person name="Lu D."/>
            <person name="Skrede I."/>
            <person name="Drula E."/>
            <person name="Henrissat B."/>
            <person name="Morin E."/>
            <person name="Kohler A."/>
            <person name="Barry K."/>
            <person name="LaButti K."/>
            <person name="Morin E."/>
            <person name="Salamov A."/>
            <person name="Lipzen A."/>
            <person name="Mereny Z."/>
            <person name="Hegedus B."/>
            <person name="Baldrian P."/>
            <person name="Stursova M."/>
            <person name="Weitz H."/>
            <person name="Taylor A."/>
            <person name="Grigoriev I.V."/>
            <person name="Nagy L.G."/>
            <person name="Martin F."/>
            <person name="Kauserud H."/>
        </authorList>
    </citation>
    <scope>NUCLEOTIDE SEQUENCE</scope>
    <source>
        <strain evidence="2">CBHHK173m</strain>
    </source>
</reference>
<comment type="caution">
    <text evidence="2">The sequence shown here is derived from an EMBL/GenBank/DDBJ whole genome shotgun (WGS) entry which is preliminary data.</text>
</comment>
<evidence type="ECO:0000256" key="1">
    <source>
        <dbReference type="SAM" id="MobiDB-lite"/>
    </source>
</evidence>
<accession>A0AAD6TXV1</accession>
<organism evidence="2 3">
    <name type="scientific">Mycena belliarum</name>
    <dbReference type="NCBI Taxonomy" id="1033014"/>
    <lineage>
        <taxon>Eukaryota</taxon>
        <taxon>Fungi</taxon>
        <taxon>Dikarya</taxon>
        <taxon>Basidiomycota</taxon>
        <taxon>Agaricomycotina</taxon>
        <taxon>Agaricomycetes</taxon>
        <taxon>Agaricomycetidae</taxon>
        <taxon>Agaricales</taxon>
        <taxon>Marasmiineae</taxon>
        <taxon>Mycenaceae</taxon>
        <taxon>Mycena</taxon>
    </lineage>
</organism>
<feature type="compositionally biased region" description="Polar residues" evidence="1">
    <location>
        <begin position="163"/>
        <end position="173"/>
    </location>
</feature>